<organism evidence="2 3">
    <name type="scientific">Sagittula salina</name>
    <dbReference type="NCBI Taxonomy" id="2820268"/>
    <lineage>
        <taxon>Bacteria</taxon>
        <taxon>Pseudomonadati</taxon>
        <taxon>Pseudomonadota</taxon>
        <taxon>Alphaproteobacteria</taxon>
        <taxon>Rhodobacterales</taxon>
        <taxon>Roseobacteraceae</taxon>
        <taxon>Sagittula</taxon>
    </lineage>
</organism>
<keyword evidence="3" id="KW-1185">Reference proteome</keyword>
<gene>
    <name evidence="2" type="ORF">J5474_10655</name>
</gene>
<dbReference type="AlphaFoldDB" id="A0A940MP90"/>
<comment type="caution">
    <text evidence="2">The sequence shown here is derived from an EMBL/GenBank/DDBJ whole genome shotgun (WGS) entry which is preliminary data.</text>
</comment>
<accession>A0A940MP90</accession>
<keyword evidence="1" id="KW-0732">Signal</keyword>
<dbReference type="EMBL" id="JAGISH010000005">
    <property type="protein sequence ID" value="MBP0482949.1"/>
    <property type="molecule type" value="Genomic_DNA"/>
</dbReference>
<evidence type="ECO:0000256" key="1">
    <source>
        <dbReference type="SAM" id="SignalP"/>
    </source>
</evidence>
<reference evidence="2" key="1">
    <citation type="submission" date="2021-03" db="EMBL/GenBank/DDBJ databases">
        <title>Sagittula salina sp. nov. strain M10.9X isolated from the marine waste.</title>
        <authorList>
            <person name="Satari L."/>
            <person name="Molina-Menor E."/>
            <person name="Vidal-Verdu A."/>
            <person name="Pascual J."/>
            <person name="Pereto J."/>
            <person name="Porcar M."/>
        </authorList>
    </citation>
    <scope>NUCLEOTIDE SEQUENCE</scope>
    <source>
        <strain evidence="2">M10.9X</strain>
    </source>
</reference>
<feature type="signal peptide" evidence="1">
    <location>
        <begin position="1"/>
        <end position="28"/>
    </location>
</feature>
<sequence length="135" mass="15213">MHVKRRILRVVWLACALAVGVAAQPLGAQVDDGDPEDGVPGPRCYRKTKVEAVYETSQRLVRKARLVHEETDKGQITMTHYPAIYIEEKTLVSPSYILLQEVRCTKRVLRRAEPLPMENCLPARGCIELDPPPQP</sequence>
<dbReference type="RefSeq" id="WP_209360891.1">
    <property type="nucleotide sequence ID" value="NZ_JAGISH010000005.1"/>
</dbReference>
<name>A0A940MP90_9RHOB</name>
<dbReference type="Proteomes" id="UP000675940">
    <property type="component" value="Unassembled WGS sequence"/>
</dbReference>
<evidence type="ECO:0000313" key="3">
    <source>
        <dbReference type="Proteomes" id="UP000675940"/>
    </source>
</evidence>
<protein>
    <submittedName>
        <fullName evidence="2">Uncharacterized protein</fullName>
    </submittedName>
</protein>
<evidence type="ECO:0000313" key="2">
    <source>
        <dbReference type="EMBL" id="MBP0482949.1"/>
    </source>
</evidence>
<feature type="chain" id="PRO_5037372047" evidence="1">
    <location>
        <begin position="29"/>
        <end position="135"/>
    </location>
</feature>
<proteinExistence type="predicted"/>